<dbReference type="GO" id="GO:0043137">
    <property type="term" value="P:DNA replication, removal of RNA primer"/>
    <property type="evidence" value="ECO:0007669"/>
    <property type="project" value="TreeGrafter"/>
</dbReference>
<dbReference type="GO" id="GO:0046872">
    <property type="term" value="F:metal ion binding"/>
    <property type="evidence" value="ECO:0007669"/>
    <property type="project" value="UniProtKB-KW"/>
</dbReference>
<evidence type="ECO:0000313" key="9">
    <source>
        <dbReference type="EMBL" id="GII28259.1"/>
    </source>
</evidence>
<dbReference type="Proteomes" id="UP000650628">
    <property type="component" value="Unassembled WGS sequence"/>
</dbReference>
<dbReference type="EC" id="3.1.26.4" evidence="3"/>
<dbReference type="PANTHER" id="PTHR10642:SF26">
    <property type="entry name" value="RIBONUCLEASE H1"/>
    <property type="match status" value="1"/>
</dbReference>
<evidence type="ECO:0000313" key="10">
    <source>
        <dbReference type="Proteomes" id="UP000650628"/>
    </source>
</evidence>
<dbReference type="InterPro" id="IPR012337">
    <property type="entry name" value="RNaseH-like_sf"/>
</dbReference>
<accession>A0A8J3TPI9</accession>
<keyword evidence="6" id="KW-0255">Endonuclease</keyword>
<dbReference type="InterPro" id="IPR036397">
    <property type="entry name" value="RNaseH_sf"/>
</dbReference>
<comment type="caution">
    <text evidence="9">The sequence shown here is derived from an EMBL/GenBank/DDBJ whole genome shotgun (WGS) entry which is preliminary data.</text>
</comment>
<sequence>MSAPSKALNIADTPWTLGNSSSAWANILRIKHIWGGEPEQTTNNRMELLAACRALESLTKPATVRLHTDSQYVRQGITEWVPRWHLNGWTTAARTPSSQSSGRHTATSIPTAVSAAMHAACAAEMTPRDPAHGT</sequence>
<dbReference type="AlphaFoldDB" id="A0A8J3TPI9"/>
<keyword evidence="7" id="KW-0378">Hydrolase</keyword>
<evidence type="ECO:0000256" key="7">
    <source>
        <dbReference type="ARBA" id="ARBA00022801"/>
    </source>
</evidence>
<comment type="similarity">
    <text evidence="2">Belongs to the RNase H family.</text>
</comment>
<evidence type="ECO:0000256" key="5">
    <source>
        <dbReference type="ARBA" id="ARBA00022723"/>
    </source>
</evidence>
<dbReference type="InterPro" id="IPR002156">
    <property type="entry name" value="RNaseH_domain"/>
</dbReference>
<evidence type="ECO:0000256" key="1">
    <source>
        <dbReference type="ARBA" id="ARBA00000077"/>
    </source>
</evidence>
<protein>
    <recommendedName>
        <fullName evidence="3">ribonuclease H</fullName>
        <ecNumber evidence="3">3.1.26.4</ecNumber>
    </recommendedName>
</protein>
<evidence type="ECO:0000256" key="2">
    <source>
        <dbReference type="ARBA" id="ARBA00005300"/>
    </source>
</evidence>
<evidence type="ECO:0000256" key="4">
    <source>
        <dbReference type="ARBA" id="ARBA00022722"/>
    </source>
</evidence>
<dbReference type="Pfam" id="PF00075">
    <property type="entry name" value="RNase_H"/>
    <property type="match status" value="1"/>
</dbReference>
<dbReference type="SUPFAM" id="SSF53098">
    <property type="entry name" value="Ribonuclease H-like"/>
    <property type="match status" value="1"/>
</dbReference>
<dbReference type="RefSeq" id="WP_373317276.1">
    <property type="nucleotide sequence ID" value="NZ_BOOO01000008.1"/>
</dbReference>
<dbReference type="GO" id="GO:0004523">
    <property type="term" value="F:RNA-DNA hybrid ribonuclease activity"/>
    <property type="evidence" value="ECO:0007669"/>
    <property type="project" value="UniProtKB-EC"/>
</dbReference>
<keyword evidence="4" id="KW-0540">Nuclease</keyword>
<organism evidence="9 10">
    <name type="scientific">Planotetraspora mira</name>
    <dbReference type="NCBI Taxonomy" id="58121"/>
    <lineage>
        <taxon>Bacteria</taxon>
        <taxon>Bacillati</taxon>
        <taxon>Actinomycetota</taxon>
        <taxon>Actinomycetes</taxon>
        <taxon>Streptosporangiales</taxon>
        <taxon>Streptosporangiaceae</taxon>
        <taxon>Planotetraspora</taxon>
    </lineage>
</organism>
<proteinExistence type="inferred from homology"/>
<evidence type="ECO:0000256" key="3">
    <source>
        <dbReference type="ARBA" id="ARBA00012180"/>
    </source>
</evidence>
<reference evidence="9 10" key="1">
    <citation type="submission" date="2021-01" db="EMBL/GenBank/DDBJ databases">
        <title>Whole genome shotgun sequence of Planotetraspora mira NBRC 15435.</title>
        <authorList>
            <person name="Komaki H."/>
            <person name="Tamura T."/>
        </authorList>
    </citation>
    <scope>NUCLEOTIDE SEQUENCE [LARGE SCALE GENOMIC DNA]</scope>
    <source>
        <strain evidence="9 10">NBRC 15435</strain>
    </source>
</reference>
<feature type="domain" description="RNase H type-1" evidence="8">
    <location>
        <begin position="8"/>
        <end position="134"/>
    </location>
</feature>
<gene>
    <name evidence="9" type="ORF">Pmi06nite_17010</name>
</gene>
<keyword evidence="5" id="KW-0479">Metal-binding</keyword>
<dbReference type="GO" id="GO:0003676">
    <property type="term" value="F:nucleic acid binding"/>
    <property type="evidence" value="ECO:0007669"/>
    <property type="project" value="InterPro"/>
</dbReference>
<evidence type="ECO:0000256" key="6">
    <source>
        <dbReference type="ARBA" id="ARBA00022759"/>
    </source>
</evidence>
<comment type="catalytic activity">
    <reaction evidence="1">
        <text>Endonucleolytic cleavage to 5'-phosphomonoester.</text>
        <dbReference type="EC" id="3.1.26.4"/>
    </reaction>
</comment>
<name>A0A8J3TPI9_9ACTN</name>
<dbReference type="PANTHER" id="PTHR10642">
    <property type="entry name" value="RIBONUCLEASE H1"/>
    <property type="match status" value="1"/>
</dbReference>
<dbReference type="InterPro" id="IPR050092">
    <property type="entry name" value="RNase_H"/>
</dbReference>
<dbReference type="PROSITE" id="PS50879">
    <property type="entry name" value="RNASE_H_1"/>
    <property type="match status" value="1"/>
</dbReference>
<dbReference type="Gene3D" id="3.30.420.10">
    <property type="entry name" value="Ribonuclease H-like superfamily/Ribonuclease H"/>
    <property type="match status" value="1"/>
</dbReference>
<evidence type="ECO:0000259" key="8">
    <source>
        <dbReference type="PROSITE" id="PS50879"/>
    </source>
</evidence>
<keyword evidence="10" id="KW-1185">Reference proteome</keyword>
<dbReference type="EMBL" id="BOOO01000008">
    <property type="protein sequence ID" value="GII28259.1"/>
    <property type="molecule type" value="Genomic_DNA"/>
</dbReference>